<proteinExistence type="predicted"/>
<dbReference type="AlphaFoldDB" id="A0AAQ4F3J0"/>
<dbReference type="GO" id="GO:0032039">
    <property type="term" value="C:integrator complex"/>
    <property type="evidence" value="ECO:0007669"/>
    <property type="project" value="TreeGrafter"/>
</dbReference>
<keyword evidence="2" id="KW-1185">Reference proteome</keyword>
<sequence length="188" mass="21045">MNQRTYLGARLSVLDVAKDAVERFIKVRKTARRRLCDRTHAHRRALDFFAWVSPDPPEGFGQSRRSLHAAHFRGTTGKYQGNGTNARRALARARLSSDDDRSLRIAFQAGWKENHATFMSELKNLQASGLTTLGPALKNAFDLLNINRMQTGIDTYGQGRCPFYLEPSVLVVITDGNRLTSSAGVHEE</sequence>
<dbReference type="PANTHER" id="PTHR12957">
    <property type="entry name" value="DEAD/H BOX POLYPEPTIDE 26/DICE1-RELATED"/>
    <property type="match status" value="1"/>
</dbReference>
<protein>
    <submittedName>
        <fullName evidence="1">Uncharacterized protein</fullName>
    </submittedName>
</protein>
<name>A0AAQ4F3J0_AMBAM</name>
<accession>A0AAQ4F3J0</accession>
<gene>
    <name evidence="1" type="ORF">V5799_016949</name>
</gene>
<feature type="non-terminal residue" evidence="1">
    <location>
        <position position="188"/>
    </location>
</feature>
<organism evidence="1 2">
    <name type="scientific">Amblyomma americanum</name>
    <name type="common">Lone star tick</name>
    <dbReference type="NCBI Taxonomy" id="6943"/>
    <lineage>
        <taxon>Eukaryota</taxon>
        <taxon>Metazoa</taxon>
        <taxon>Ecdysozoa</taxon>
        <taxon>Arthropoda</taxon>
        <taxon>Chelicerata</taxon>
        <taxon>Arachnida</taxon>
        <taxon>Acari</taxon>
        <taxon>Parasitiformes</taxon>
        <taxon>Ixodida</taxon>
        <taxon>Ixodoidea</taxon>
        <taxon>Ixodidae</taxon>
        <taxon>Amblyomminae</taxon>
        <taxon>Amblyomma</taxon>
    </lineage>
</organism>
<dbReference type="Proteomes" id="UP001321473">
    <property type="component" value="Unassembled WGS sequence"/>
</dbReference>
<dbReference type="InterPro" id="IPR051113">
    <property type="entry name" value="Integrator_subunit6"/>
</dbReference>
<dbReference type="PANTHER" id="PTHR12957:SF2">
    <property type="entry name" value="INTEGRATOR COMPLEX SUBUNIT 6"/>
    <property type="match status" value="1"/>
</dbReference>
<dbReference type="GO" id="GO:0034472">
    <property type="term" value="P:snRNA 3'-end processing"/>
    <property type="evidence" value="ECO:0007669"/>
    <property type="project" value="TreeGrafter"/>
</dbReference>
<reference evidence="1 2" key="1">
    <citation type="journal article" date="2023" name="Arcadia Sci">
        <title>De novo assembly of a long-read Amblyomma americanum tick genome.</title>
        <authorList>
            <person name="Chou S."/>
            <person name="Poskanzer K.E."/>
            <person name="Rollins M."/>
            <person name="Thuy-Boun P.S."/>
        </authorList>
    </citation>
    <scope>NUCLEOTIDE SEQUENCE [LARGE SCALE GENOMIC DNA]</scope>
    <source>
        <strain evidence="1">F_SG_1</strain>
        <tissue evidence="1">Salivary glands</tissue>
    </source>
</reference>
<comment type="caution">
    <text evidence="1">The sequence shown here is derived from an EMBL/GenBank/DDBJ whole genome shotgun (WGS) entry which is preliminary data.</text>
</comment>
<evidence type="ECO:0000313" key="2">
    <source>
        <dbReference type="Proteomes" id="UP001321473"/>
    </source>
</evidence>
<dbReference type="EMBL" id="JARKHS020007424">
    <property type="protein sequence ID" value="KAK8781704.1"/>
    <property type="molecule type" value="Genomic_DNA"/>
</dbReference>
<evidence type="ECO:0000313" key="1">
    <source>
        <dbReference type="EMBL" id="KAK8781704.1"/>
    </source>
</evidence>